<evidence type="ECO:0000313" key="2">
    <source>
        <dbReference type="Proteomes" id="UP000070587"/>
    </source>
</evidence>
<gene>
    <name evidence="1" type="ORF">TQ32_07035</name>
</gene>
<accession>A0A127BCE4</accession>
<dbReference type="InterPro" id="IPR015001">
    <property type="entry name" value="DUF1850"/>
</dbReference>
<organism evidence="1 2">
    <name type="scientific">Pyrococcus kukulkanii</name>
    <dbReference type="NCBI Taxonomy" id="1609559"/>
    <lineage>
        <taxon>Archaea</taxon>
        <taxon>Methanobacteriati</taxon>
        <taxon>Methanobacteriota</taxon>
        <taxon>Thermococci</taxon>
        <taxon>Thermococcales</taxon>
        <taxon>Thermococcaceae</taxon>
        <taxon>Pyrococcus</taxon>
    </lineage>
</organism>
<dbReference type="Proteomes" id="UP000070587">
    <property type="component" value="Chromosome"/>
</dbReference>
<name>A0A127BCE4_9EURY</name>
<sequence>MILFFVALFLFYPIDALTINGPGIHYEAKLGNIPLEIKYNHSVELSTIIERYTVTPRGIIIKNMEWQDFGAGLPEDIQGIKGQFYYKNVDENLGKVVQYWFIPRNNATIIVDNTTIRIREGLIKLEIKKCPLLMFYLRRC</sequence>
<evidence type="ECO:0000313" key="1">
    <source>
        <dbReference type="EMBL" id="AMM55001.1"/>
    </source>
</evidence>
<reference evidence="2" key="1">
    <citation type="submission" date="2015-02" db="EMBL/GenBank/DDBJ databases">
        <title>Pyrococcus kukulkanii sp. nov., a novel hyperthermophilic archaeon isolated from a deep-sea hydrothermal vent at the Guaymas Basin.</title>
        <authorList>
            <person name="Oger P.M."/>
            <person name="Callac N."/>
            <person name="Jebbar M."/>
            <person name="Godfroy A."/>
        </authorList>
    </citation>
    <scope>NUCLEOTIDE SEQUENCE [LARGE SCALE GENOMIC DNA]</scope>
    <source>
        <strain evidence="2">NCB100</strain>
    </source>
</reference>
<dbReference type="STRING" id="1609559.TQ32_07035"/>
<reference evidence="1 2" key="2">
    <citation type="journal article" date="2016" name="Int. J. Syst. Evol. Microbiol.">
        <title>Pyrococcus kukulkanii sp. nov., a hyperthermophilic, piezophilic archaeon isolated from a deep-sea hydrothermal vent.</title>
        <authorList>
            <person name="Callac N."/>
            <person name="Oger P."/>
            <person name="Lesongeur F."/>
            <person name="Rattray J.E."/>
            <person name="Vannier P."/>
            <person name="Michoud G."/>
            <person name="Beauverger M."/>
            <person name="Gayet N."/>
            <person name="Rouxel O."/>
            <person name="Jebbar M."/>
            <person name="Godfroy A."/>
        </authorList>
    </citation>
    <scope>NUCLEOTIDE SEQUENCE [LARGE SCALE GENOMIC DNA]</scope>
    <source>
        <strain evidence="1 2">NCB100</strain>
    </source>
</reference>
<proteinExistence type="predicted"/>
<dbReference type="PATRIC" id="fig|1609559.3.peg.1480"/>
<dbReference type="KEGG" id="pyc:TQ32_07035"/>
<dbReference type="EMBL" id="CP010835">
    <property type="protein sequence ID" value="AMM55001.1"/>
    <property type="molecule type" value="Genomic_DNA"/>
</dbReference>
<evidence type="ECO:0008006" key="3">
    <source>
        <dbReference type="Google" id="ProtNLM"/>
    </source>
</evidence>
<dbReference type="Pfam" id="PF08905">
    <property type="entry name" value="DUF1850"/>
    <property type="match status" value="1"/>
</dbReference>
<dbReference type="AlphaFoldDB" id="A0A127BCE4"/>
<protein>
    <recommendedName>
        <fullName evidence="3">DUF1850 domain-containing protein</fullName>
    </recommendedName>
</protein>